<dbReference type="Proteomes" id="UP000298264">
    <property type="component" value="Unassembled WGS sequence"/>
</dbReference>
<keyword evidence="1" id="KW-0472">Membrane</keyword>
<dbReference type="EMBL" id="RQHV01000062">
    <property type="protein sequence ID" value="TGN07126.1"/>
    <property type="molecule type" value="Genomic_DNA"/>
</dbReference>
<keyword evidence="1" id="KW-0812">Transmembrane</keyword>
<evidence type="ECO:0000313" key="2">
    <source>
        <dbReference type="EMBL" id="TGN07126.1"/>
    </source>
</evidence>
<reference evidence="2" key="1">
    <citation type="journal article" date="2019" name="PLoS Negl. Trop. Dis.">
        <title>Revisiting the worldwide diversity of Leptospira species in the environment.</title>
        <authorList>
            <person name="Vincent A.T."/>
            <person name="Schiettekatte O."/>
            <person name="Bourhy P."/>
            <person name="Veyrier F.J."/>
            <person name="Picardeau M."/>
        </authorList>
    </citation>
    <scope>NUCLEOTIDE SEQUENCE [LARGE SCALE GENOMIC DNA]</scope>
    <source>
        <strain evidence="2">201400974</strain>
    </source>
</reference>
<comment type="caution">
    <text evidence="2">The sequence shown here is derived from an EMBL/GenBank/DDBJ whole genome shotgun (WGS) entry which is preliminary data.</text>
</comment>
<sequence length="526" mass="60864">MKRYKLFLNSKSKFYFIILVLLFFYTMPSYSEERKQNQILDWDESEKAFVHKNITLNDLGLRSTTNYTLEHFSIHSGMESLPVPLEQVEGNLKLMTLGYHLQKIENRFRYISKKASFKKDITAFNPPIRIRIDAPYAYSPTDYYDKKISLKNTALTIPPSGSKSGWNSELWFAPKWSFPVIGGTFAIDRIIDTALCPDAIYHEYTHLITGQYLGNNSIGKSLSEGLSDYYTASMLDHPELYTYKTCEGVKRQLLVTSFRLDKSFGSYDTGIESEFKKDLRFIPSLLWQYRSVVGKDLADVTILQAVSGTDAAPRFFPEFLDALSSSLFREVKKAQGDVFALELVRKVETSVFLPHGVFTKHSKKETVFGLLPKTPKLLPNSDSKTKVMCSNRNEFEFLWSNVSVEDPNLRFYWHCNRMKIPMVIDLEQADPGFYLLKNNLSYLSGKLRFASKNPGRPDPKLSEEDQIQYLKLYDYVKNNYLFYRTMDKEVRLYYGEKGKSTDGMFRLEFAYPGILGGNFIYRFPET</sequence>
<dbReference type="SUPFAM" id="SSF55486">
    <property type="entry name" value="Metalloproteases ('zincins'), catalytic domain"/>
    <property type="match status" value="1"/>
</dbReference>
<gene>
    <name evidence="2" type="ORF">EHS11_18600</name>
</gene>
<keyword evidence="1" id="KW-1133">Transmembrane helix</keyword>
<evidence type="ECO:0000256" key="1">
    <source>
        <dbReference type="SAM" id="Phobius"/>
    </source>
</evidence>
<organism evidence="2 3">
    <name type="scientific">Leptospira ilyithenensis</name>
    <dbReference type="NCBI Taxonomy" id="2484901"/>
    <lineage>
        <taxon>Bacteria</taxon>
        <taxon>Pseudomonadati</taxon>
        <taxon>Spirochaetota</taxon>
        <taxon>Spirochaetia</taxon>
        <taxon>Leptospirales</taxon>
        <taxon>Leptospiraceae</taxon>
        <taxon>Leptospira</taxon>
    </lineage>
</organism>
<dbReference type="AlphaFoldDB" id="A0A4R9LJR7"/>
<proteinExistence type="predicted"/>
<dbReference type="OrthoDB" id="313862at2"/>
<name>A0A4R9LJR7_9LEPT</name>
<evidence type="ECO:0000313" key="3">
    <source>
        <dbReference type="Proteomes" id="UP000298264"/>
    </source>
</evidence>
<feature type="transmembrane region" description="Helical" evidence="1">
    <location>
        <begin position="12"/>
        <end position="30"/>
    </location>
</feature>
<protein>
    <submittedName>
        <fullName evidence="2">Uncharacterized protein</fullName>
    </submittedName>
</protein>
<accession>A0A4R9LJR7</accession>
<dbReference type="RefSeq" id="WP_135765848.1">
    <property type="nucleotide sequence ID" value="NZ_RQHV01000062.1"/>
</dbReference>
<keyword evidence="3" id="KW-1185">Reference proteome</keyword>